<evidence type="ECO:0000313" key="2">
    <source>
        <dbReference type="EMBL" id="MBZ3888810.1"/>
    </source>
</evidence>
<sequence>MVADSRTSLSTLLPFLAVAAFPLTGAMARRSQRGEEGLGPPSPYADRGSSRLCTLNSHECPGYPCEPYNNPADFFLDVISGDSSAVGLNREEEDCEANETEQLSQREESVIETLVECYANSSFCRDTKAELDELSGGQKKRSSAFKEITYDTSCHQLKGIIRRLFKYLLGNPWASIAQDGSIVYNLDATESPEELCYDTCLALLSYYSSICKATSMKNSPGLDFAISKVFHL</sequence>
<keyword evidence="2" id="KW-0067">ATP-binding</keyword>
<reference evidence="2" key="1">
    <citation type="submission" date="2020-03" db="EMBL/GenBank/DDBJ databases">
        <title>Studies in the Genomics of Life Span.</title>
        <authorList>
            <person name="Glass D."/>
        </authorList>
    </citation>
    <scope>NUCLEOTIDE SEQUENCE</scope>
    <source>
        <strain evidence="2">SUZIE</strain>
        <tissue evidence="2">Muscle</tissue>
    </source>
</reference>
<protein>
    <submittedName>
        <fullName evidence="2">ATP-binding cassette sub-family G member 2</fullName>
    </submittedName>
</protein>
<accession>A0AA41T9G7</accession>
<evidence type="ECO:0000256" key="1">
    <source>
        <dbReference type="SAM" id="SignalP"/>
    </source>
</evidence>
<name>A0AA41T9G7_SCICA</name>
<feature type="chain" id="PRO_5041406582" evidence="1">
    <location>
        <begin position="29"/>
        <end position="232"/>
    </location>
</feature>
<organism evidence="2 3">
    <name type="scientific">Sciurus carolinensis</name>
    <name type="common">Eastern gray squirrel</name>
    <dbReference type="NCBI Taxonomy" id="30640"/>
    <lineage>
        <taxon>Eukaryota</taxon>
        <taxon>Metazoa</taxon>
        <taxon>Chordata</taxon>
        <taxon>Craniata</taxon>
        <taxon>Vertebrata</taxon>
        <taxon>Euteleostomi</taxon>
        <taxon>Mammalia</taxon>
        <taxon>Eutheria</taxon>
        <taxon>Euarchontoglires</taxon>
        <taxon>Glires</taxon>
        <taxon>Rodentia</taxon>
        <taxon>Sciuromorpha</taxon>
        <taxon>Sciuridae</taxon>
        <taxon>Sciurinae</taxon>
        <taxon>Sciurini</taxon>
        <taxon>Sciurus</taxon>
    </lineage>
</organism>
<feature type="signal peptide" evidence="1">
    <location>
        <begin position="1"/>
        <end position="28"/>
    </location>
</feature>
<keyword evidence="2" id="KW-0547">Nucleotide-binding</keyword>
<comment type="caution">
    <text evidence="2">The sequence shown here is derived from an EMBL/GenBank/DDBJ whole genome shotgun (WGS) entry which is preliminary data.</text>
</comment>
<dbReference type="AlphaFoldDB" id="A0AA41T9G7"/>
<dbReference type="GO" id="GO:0005524">
    <property type="term" value="F:ATP binding"/>
    <property type="evidence" value="ECO:0007669"/>
    <property type="project" value="UniProtKB-KW"/>
</dbReference>
<dbReference type="EMBL" id="JAATJV010426500">
    <property type="protein sequence ID" value="MBZ3888810.1"/>
    <property type="molecule type" value="Genomic_DNA"/>
</dbReference>
<evidence type="ECO:0000313" key="3">
    <source>
        <dbReference type="Proteomes" id="UP001166674"/>
    </source>
</evidence>
<gene>
    <name evidence="2" type="ORF">SUZIE_199815</name>
</gene>
<keyword evidence="1" id="KW-0732">Signal</keyword>
<proteinExistence type="predicted"/>
<dbReference type="Proteomes" id="UP001166674">
    <property type="component" value="Unassembled WGS sequence"/>
</dbReference>
<keyword evidence="3" id="KW-1185">Reference proteome</keyword>